<organism evidence="4 5">
    <name type="scientific">Thelohanellus kitauei</name>
    <name type="common">Myxosporean</name>
    <dbReference type="NCBI Taxonomy" id="669202"/>
    <lineage>
        <taxon>Eukaryota</taxon>
        <taxon>Metazoa</taxon>
        <taxon>Cnidaria</taxon>
        <taxon>Myxozoa</taxon>
        <taxon>Myxosporea</taxon>
        <taxon>Bivalvulida</taxon>
        <taxon>Platysporina</taxon>
        <taxon>Myxobolidae</taxon>
        <taxon>Thelohanellus</taxon>
    </lineage>
</organism>
<dbReference type="AlphaFoldDB" id="A0A0C2J857"/>
<dbReference type="PANTHER" id="PTHR23295:SF6">
    <property type="entry name" value="NEOSIN, ISOFORM A"/>
    <property type="match status" value="1"/>
</dbReference>
<dbReference type="SMART" id="SM00360">
    <property type="entry name" value="RRM"/>
    <property type="match status" value="1"/>
</dbReference>
<evidence type="ECO:0000256" key="1">
    <source>
        <dbReference type="PROSITE-ProRule" id="PRU00176"/>
    </source>
</evidence>
<accession>A0A0C2J857</accession>
<proteinExistence type="predicted"/>
<feature type="region of interest" description="Disordered" evidence="2">
    <location>
        <begin position="287"/>
        <end position="317"/>
    </location>
</feature>
<dbReference type="InterPro" id="IPR012677">
    <property type="entry name" value="Nucleotide-bd_a/b_plait_sf"/>
</dbReference>
<dbReference type="SUPFAM" id="SSF54928">
    <property type="entry name" value="RNA-binding domain, RBD"/>
    <property type="match status" value="1"/>
</dbReference>
<evidence type="ECO:0000256" key="2">
    <source>
        <dbReference type="SAM" id="MobiDB-lite"/>
    </source>
</evidence>
<gene>
    <name evidence="4" type="ORF">RF11_04141</name>
</gene>
<evidence type="ECO:0000259" key="3">
    <source>
        <dbReference type="PROSITE" id="PS50102"/>
    </source>
</evidence>
<keyword evidence="5" id="KW-1185">Reference proteome</keyword>
<dbReference type="GO" id="GO:0003723">
    <property type="term" value="F:RNA binding"/>
    <property type="evidence" value="ECO:0007669"/>
    <property type="project" value="UniProtKB-UniRule"/>
</dbReference>
<comment type="caution">
    <text evidence="4">The sequence shown here is derived from an EMBL/GenBank/DDBJ whole genome shotgun (WGS) entry which is preliminary data.</text>
</comment>
<dbReference type="OrthoDB" id="6021765at2759"/>
<feature type="compositionally biased region" description="Low complexity" evidence="2">
    <location>
        <begin position="288"/>
        <end position="317"/>
    </location>
</feature>
<dbReference type="Proteomes" id="UP000031668">
    <property type="component" value="Unassembled WGS sequence"/>
</dbReference>
<keyword evidence="4" id="KW-0687">Ribonucleoprotein</keyword>
<evidence type="ECO:0000313" key="5">
    <source>
        <dbReference type="Proteomes" id="UP000031668"/>
    </source>
</evidence>
<dbReference type="PANTHER" id="PTHR23295">
    <property type="entry name" value="NUCLEAR RECEPTOR COACTIVATOR 5-RELATED"/>
    <property type="match status" value="1"/>
</dbReference>
<feature type="domain" description="RRM" evidence="3">
    <location>
        <begin position="15"/>
        <end position="86"/>
    </location>
</feature>
<dbReference type="PROSITE" id="PS50102">
    <property type="entry name" value="RRM"/>
    <property type="match status" value="1"/>
</dbReference>
<dbReference type="InterPro" id="IPR000504">
    <property type="entry name" value="RRM_dom"/>
</dbReference>
<dbReference type="InterPro" id="IPR035979">
    <property type="entry name" value="RBD_domain_sf"/>
</dbReference>
<evidence type="ECO:0000313" key="4">
    <source>
        <dbReference type="EMBL" id="KII73999.1"/>
    </source>
</evidence>
<dbReference type="Pfam" id="PF00076">
    <property type="entry name" value="RRM_1"/>
    <property type="match status" value="1"/>
</dbReference>
<dbReference type="EMBL" id="JWZT01000570">
    <property type="protein sequence ID" value="KII73999.1"/>
    <property type="molecule type" value="Genomic_DNA"/>
</dbReference>
<feature type="compositionally biased region" description="Pro residues" evidence="2">
    <location>
        <begin position="382"/>
        <end position="392"/>
    </location>
</feature>
<dbReference type="GO" id="GO:1990904">
    <property type="term" value="C:ribonucleoprotein complex"/>
    <property type="evidence" value="ECO:0007669"/>
    <property type="project" value="UniProtKB-KW"/>
</dbReference>
<keyword evidence="1" id="KW-0694">RNA-binding</keyword>
<dbReference type="SUPFAM" id="SSF52954">
    <property type="entry name" value="Class II aaRS ABD-related"/>
    <property type="match status" value="1"/>
</dbReference>
<name>A0A0C2J857_THEKT</name>
<dbReference type="Gene3D" id="3.30.70.330">
    <property type="match status" value="1"/>
</dbReference>
<dbReference type="Gene3D" id="3.40.50.800">
    <property type="entry name" value="Anticodon-binding domain"/>
    <property type="match status" value="1"/>
</dbReference>
<dbReference type="InterPro" id="IPR052600">
    <property type="entry name" value="Nuc_rcpt_coact/corep"/>
</dbReference>
<reference evidence="4 5" key="1">
    <citation type="journal article" date="2014" name="Genome Biol. Evol.">
        <title>The genome of the myxosporean Thelohanellus kitauei shows adaptations to nutrient acquisition within its fish host.</title>
        <authorList>
            <person name="Yang Y."/>
            <person name="Xiong J."/>
            <person name="Zhou Z."/>
            <person name="Huo F."/>
            <person name="Miao W."/>
            <person name="Ran C."/>
            <person name="Liu Y."/>
            <person name="Zhang J."/>
            <person name="Feng J."/>
            <person name="Wang M."/>
            <person name="Wang M."/>
            <person name="Wang L."/>
            <person name="Yao B."/>
        </authorList>
    </citation>
    <scope>NUCLEOTIDE SEQUENCE [LARGE SCALE GENOMIC DNA]</scope>
    <source>
        <strain evidence="4">Wuqing</strain>
    </source>
</reference>
<sequence>MAMSLSSKSEDALKCRVFIGNLPSDSVTKDHIKDIFSQYGSYVDCSIYKNFGFVQFQDEKSAQDAVAGTNRTMMFDRRLDVKIATSGRRDSDIGDKGFIKKRKYPMNPNEIKPLMSQNPMDPHASYPVLPPPMPPTNPQSFYSNYYLPPPPGPYAQQPPRMPVPPPNMPPSAVRPPQVPQPGGQLISKHTCDIVCQSKKLYSYAEFIGYTIGVLGFSYNINVLCGNYPLETVMKRLAQDDITCAIVLREDNATHRSVNLHIFGLNPEEHRNMPIKVAEEFLENKLGLKSSQPPSSQVPTSKVNQIPGPSTNIPTTNTSISLNNKVAPVTPSTPQTPLAAQSSGQNSAYNNMYPQNFYPGYRPIGPDGSSAYYNMSASYQGAQPPPSYPPAHAPPYNQFNGGNYKRYPH</sequence>
<feature type="region of interest" description="Disordered" evidence="2">
    <location>
        <begin position="375"/>
        <end position="408"/>
    </location>
</feature>
<dbReference type="InterPro" id="IPR036621">
    <property type="entry name" value="Anticodon-bd_dom_sf"/>
</dbReference>
<protein>
    <submittedName>
        <fullName evidence="4">Heterogeneous nuclear ribonucleoprotein C</fullName>
    </submittedName>
</protein>